<dbReference type="PANTHER" id="PTHR12149:SF8">
    <property type="entry name" value="PROTEIN-RIBULOSAMINE 3-KINASE"/>
    <property type="match status" value="1"/>
</dbReference>
<sequence>MDFSLDPAVLKGPLPSGWTIEEVNQHGSSSWSTGYKLCLEKDGEEQEYFLKVGHRPQHAEMALGEYESQKALAQHLPHNSVVPVAFGTFELDPTKSFFLTTYRELKEKTPDPAQLVEVLAKLHNGSSSPTGKFGFHVTTFNGHVPLQNKWCDSWEQWYSRQLQSDIRWEQSVRGLDPDFNQVAMEFIAKVIPRLLRPLQSGGRTIKPTLVHGDLWHGNAQVDMDTKQVILFDSCCCYAHNELELHMMRQPRYRFTQEYVNKYKEVIQPSEPVEDFDDRNALYAMRDDIINAGLHEHRAYLRDEVKQEMLRLLAKHPNGLDGFQDSSTV</sequence>
<gene>
    <name evidence="3" type="ORF">ALTATR162_LOCUS5175</name>
</gene>
<comment type="catalytic activity">
    <reaction evidence="2">
        <text>N(6)-D-ribulosyl-L-lysyl-[protein] + ATP = N(6)-(3-O-phospho-D-ribulosyl)-L-lysyl-[protein] + ADP + H(+)</text>
        <dbReference type="Rhea" id="RHEA:48432"/>
        <dbReference type="Rhea" id="RHEA-COMP:12103"/>
        <dbReference type="Rhea" id="RHEA-COMP:12104"/>
        <dbReference type="ChEBI" id="CHEBI:15378"/>
        <dbReference type="ChEBI" id="CHEBI:30616"/>
        <dbReference type="ChEBI" id="CHEBI:90418"/>
        <dbReference type="ChEBI" id="CHEBI:90420"/>
        <dbReference type="ChEBI" id="CHEBI:456216"/>
        <dbReference type="EC" id="2.7.1.172"/>
    </reaction>
    <physiologicalReaction direction="left-to-right" evidence="2">
        <dbReference type="Rhea" id="RHEA:48433"/>
    </physiologicalReaction>
</comment>
<evidence type="ECO:0000256" key="1">
    <source>
        <dbReference type="ARBA" id="ARBA00011961"/>
    </source>
</evidence>
<dbReference type="Gene3D" id="3.90.1200.10">
    <property type="match status" value="1"/>
</dbReference>
<dbReference type="AlphaFoldDB" id="A0A8J2I7D8"/>
<proteinExistence type="predicted"/>
<keyword evidence="4" id="KW-1185">Reference proteome</keyword>
<dbReference type="InterPro" id="IPR011009">
    <property type="entry name" value="Kinase-like_dom_sf"/>
</dbReference>
<dbReference type="Proteomes" id="UP000676310">
    <property type="component" value="Unassembled WGS sequence"/>
</dbReference>
<dbReference type="EMBL" id="CAJRGZ010000019">
    <property type="protein sequence ID" value="CAG5158629.1"/>
    <property type="molecule type" value="Genomic_DNA"/>
</dbReference>
<dbReference type="PANTHER" id="PTHR12149">
    <property type="entry name" value="FRUCTOSAMINE 3 KINASE-RELATED PROTEIN"/>
    <property type="match status" value="1"/>
</dbReference>
<dbReference type="EC" id="2.7.1.172" evidence="1"/>
<dbReference type="GO" id="GO:0102193">
    <property type="term" value="F:protein-ribulosamine 3-kinase activity"/>
    <property type="evidence" value="ECO:0007669"/>
    <property type="project" value="UniProtKB-EC"/>
</dbReference>
<reference evidence="3" key="1">
    <citation type="submission" date="2021-05" db="EMBL/GenBank/DDBJ databases">
        <authorList>
            <person name="Stam R."/>
        </authorList>
    </citation>
    <scope>NUCLEOTIDE SEQUENCE</scope>
    <source>
        <strain evidence="3">CS162</strain>
    </source>
</reference>
<name>A0A8J2I7D8_9PLEO</name>
<evidence type="ECO:0000256" key="2">
    <source>
        <dbReference type="ARBA" id="ARBA00048655"/>
    </source>
</evidence>
<dbReference type="GeneID" id="67016924"/>
<dbReference type="RefSeq" id="XP_043168728.1">
    <property type="nucleotide sequence ID" value="XM_043312793.1"/>
</dbReference>
<dbReference type="SUPFAM" id="SSF56112">
    <property type="entry name" value="Protein kinase-like (PK-like)"/>
    <property type="match status" value="1"/>
</dbReference>
<dbReference type="InterPro" id="IPR016477">
    <property type="entry name" value="Fructo-/Ketosamine-3-kinase"/>
</dbReference>
<dbReference type="Pfam" id="PF03881">
    <property type="entry name" value="Fructosamin_kin"/>
    <property type="match status" value="1"/>
</dbReference>
<comment type="caution">
    <text evidence="3">The sequence shown here is derived from an EMBL/GenBank/DDBJ whole genome shotgun (WGS) entry which is preliminary data.</text>
</comment>
<dbReference type="OrthoDB" id="5772781at2759"/>
<organism evidence="3 4">
    <name type="scientific">Alternaria atra</name>
    <dbReference type="NCBI Taxonomy" id="119953"/>
    <lineage>
        <taxon>Eukaryota</taxon>
        <taxon>Fungi</taxon>
        <taxon>Dikarya</taxon>
        <taxon>Ascomycota</taxon>
        <taxon>Pezizomycotina</taxon>
        <taxon>Dothideomycetes</taxon>
        <taxon>Pleosporomycetidae</taxon>
        <taxon>Pleosporales</taxon>
        <taxon>Pleosporineae</taxon>
        <taxon>Pleosporaceae</taxon>
        <taxon>Alternaria</taxon>
        <taxon>Alternaria sect. Ulocladioides</taxon>
    </lineage>
</organism>
<evidence type="ECO:0000313" key="4">
    <source>
        <dbReference type="Proteomes" id="UP000676310"/>
    </source>
</evidence>
<evidence type="ECO:0000313" key="3">
    <source>
        <dbReference type="EMBL" id="CAG5158629.1"/>
    </source>
</evidence>
<accession>A0A8J2I7D8</accession>
<protein>
    <recommendedName>
        <fullName evidence="1">protein-ribulosamine 3-kinase</fullName>
        <ecNumber evidence="1">2.7.1.172</ecNumber>
    </recommendedName>
</protein>